<dbReference type="SUPFAM" id="SSF56219">
    <property type="entry name" value="DNase I-like"/>
    <property type="match status" value="1"/>
</dbReference>
<dbReference type="Pfam" id="PF13966">
    <property type="entry name" value="zf-RVT"/>
    <property type="match status" value="1"/>
</dbReference>
<dbReference type="SUPFAM" id="SSF53098">
    <property type="entry name" value="Ribonuclease H-like"/>
    <property type="match status" value="1"/>
</dbReference>
<dbReference type="Gene3D" id="3.60.10.10">
    <property type="entry name" value="Endonuclease/exonuclease/phosphatase"/>
    <property type="match status" value="1"/>
</dbReference>
<dbReference type="InterPro" id="IPR036397">
    <property type="entry name" value="RNaseH_sf"/>
</dbReference>
<dbReference type="InterPro" id="IPR012337">
    <property type="entry name" value="RNaseH-like_sf"/>
</dbReference>
<evidence type="ECO:0000313" key="3">
    <source>
        <dbReference type="RefSeq" id="XP_038972754.1"/>
    </source>
</evidence>
<dbReference type="OrthoDB" id="685268at2759"/>
<dbReference type="GeneID" id="120104917"/>
<dbReference type="InterPro" id="IPR044730">
    <property type="entry name" value="RNase_H-like_dom_plant"/>
</dbReference>
<dbReference type="CDD" id="cd06222">
    <property type="entry name" value="RNase_H_like"/>
    <property type="match status" value="1"/>
</dbReference>
<dbReference type="KEGG" id="pda:120104917"/>
<protein>
    <submittedName>
        <fullName evidence="3">Uncharacterized protein LOC120104917</fullName>
    </submittedName>
</protein>
<dbReference type="CDD" id="cd01650">
    <property type="entry name" value="RT_nLTR_like"/>
    <property type="match status" value="1"/>
</dbReference>
<dbReference type="PANTHER" id="PTHR33116">
    <property type="entry name" value="REVERSE TRANSCRIPTASE ZINC-BINDING DOMAIN-CONTAINING PROTEIN-RELATED-RELATED"/>
    <property type="match status" value="1"/>
</dbReference>
<dbReference type="GO" id="GO:0003676">
    <property type="term" value="F:nucleic acid binding"/>
    <property type="evidence" value="ECO:0007669"/>
    <property type="project" value="InterPro"/>
</dbReference>
<evidence type="ECO:0000313" key="2">
    <source>
        <dbReference type="Proteomes" id="UP000228380"/>
    </source>
</evidence>
<dbReference type="InterPro" id="IPR002156">
    <property type="entry name" value="RNaseH_domain"/>
</dbReference>
<accession>A0A8B8ZMB7</accession>
<dbReference type="Pfam" id="PF13456">
    <property type="entry name" value="RVT_3"/>
    <property type="match status" value="1"/>
</dbReference>
<dbReference type="InterPro" id="IPR043502">
    <property type="entry name" value="DNA/RNA_pol_sf"/>
</dbReference>
<dbReference type="InterPro" id="IPR036691">
    <property type="entry name" value="Endo/exonu/phosph_ase_sf"/>
</dbReference>
<feature type="domain" description="Reverse transcriptase" evidence="1">
    <location>
        <begin position="264"/>
        <end position="545"/>
    </location>
</feature>
<evidence type="ECO:0000259" key="1">
    <source>
        <dbReference type="PROSITE" id="PS50878"/>
    </source>
</evidence>
<dbReference type="GO" id="GO:0004523">
    <property type="term" value="F:RNA-DNA hybrid ribonuclease activity"/>
    <property type="evidence" value="ECO:0007669"/>
    <property type="project" value="InterPro"/>
</dbReference>
<dbReference type="Proteomes" id="UP000228380">
    <property type="component" value="Unplaced"/>
</dbReference>
<dbReference type="InterPro" id="IPR026960">
    <property type="entry name" value="RVT-Znf"/>
</dbReference>
<dbReference type="AlphaFoldDB" id="A0A8B8ZMB7"/>
<gene>
    <name evidence="3" type="primary">LOC120104917</name>
</gene>
<organism evidence="2 3">
    <name type="scientific">Phoenix dactylifera</name>
    <name type="common">Date palm</name>
    <dbReference type="NCBI Taxonomy" id="42345"/>
    <lineage>
        <taxon>Eukaryota</taxon>
        <taxon>Viridiplantae</taxon>
        <taxon>Streptophyta</taxon>
        <taxon>Embryophyta</taxon>
        <taxon>Tracheophyta</taxon>
        <taxon>Spermatophyta</taxon>
        <taxon>Magnoliopsida</taxon>
        <taxon>Liliopsida</taxon>
        <taxon>Arecaceae</taxon>
        <taxon>Coryphoideae</taxon>
        <taxon>Phoeniceae</taxon>
        <taxon>Phoenix</taxon>
    </lineage>
</organism>
<dbReference type="Gene3D" id="3.30.420.10">
    <property type="entry name" value="Ribonuclease H-like superfamily/Ribonuclease H"/>
    <property type="match status" value="1"/>
</dbReference>
<dbReference type="PANTHER" id="PTHR33116:SF78">
    <property type="entry name" value="OS12G0587133 PROTEIN"/>
    <property type="match status" value="1"/>
</dbReference>
<dbReference type="InterPro" id="IPR000477">
    <property type="entry name" value="RT_dom"/>
</dbReference>
<reference evidence="3" key="1">
    <citation type="submission" date="2025-08" db="UniProtKB">
        <authorList>
            <consortium name="RefSeq"/>
        </authorList>
    </citation>
    <scope>IDENTIFICATION</scope>
    <source>
        <tissue evidence="3">Young leaves</tissue>
    </source>
</reference>
<dbReference type="RefSeq" id="XP_038972754.1">
    <property type="nucleotide sequence ID" value="XM_039116826.1"/>
</dbReference>
<dbReference type="PROSITE" id="PS50878">
    <property type="entry name" value="RT_POL"/>
    <property type="match status" value="1"/>
</dbReference>
<keyword evidence="2" id="KW-1185">Reference proteome</keyword>
<sequence length="1141" mass="128672">MVISEGDRRPWVLSAVYASTDYRVRRALWEEASQMISHGHPMLMAGDFNCIVDSQEKMGGNPFSLNRKIKEFQDFISTNGLIDLGFSGPRFTWCNNQQGRARVWERLDRACATAGWVQSFPDYHVRHLPRIASDHCPLLVSTEAHIPVRSPFRRNQNRIRSIRSEDGQMSDDPARIRRIVECFFRARWTEQAGEGGRGEMVMPAMRVSEEETAALIRPISVEEIREVIWSLEGDKAPGPDGFPPLFFRRYWLIVGQDVTAAIQQFFTTAVMSADWQRTFITLIPKRRDASEPGHFRPISLCTTMYKATAKILATRMRGILLRLISPEQGAFIGGRSISDNIMIAQEFMFDLERAPMRRCLMGVKLDMERAYDRMRWEFVHQSLQGFGFPEEWIRWIMGCVRFPSFAILVNGTPSRYFVPVGGLRQGCPLSPLLFIICADALSRVLRQSMITQELGAYRPAVEGPSISHLLFADDCLLLARATRRDARALGRILRDYCAMSGQRVNFSKSAVCFSPSTRQVVRHSISEILGVGEHGGVMRYLGVPLSGRRLRGSDCSFLEATVRQRMEGWQLHSLSMMGRVTLARSVLSSIPIYLLSHAFIPVSVLRSIEQLVRNFIWGRQGGRGGIHLLAWEVVCQPTRYGGLGVQSLLVRREALVARHAARYVLEPDSMWSSLMRAKYGALAAGVRAGRRHSFVWREMCARAGEVLLEIRWAIGDGRSVDVLEDCWVTAVPISRMPTLVDSVRLAGRRVSDLLDPDVGGWREGLVREVFGAQLAAMILGLPVPFQGESDRLVWVPSGRSQVRARDLYALFSRESPRRMEGGWIWRMRIHPRVALFIWKVAWGCLPTRSVLVRRGMRVPQECVVCPDIEETIQHVLLQCPRAREIWRSSPAPIPHSVGSTQDFIQLLRTSVRSPRLVEEGIIRAYLAYHIWLDRNARLFEGRRISAMMVAERAVLQAGEVLSCFGESSLGMTRDIWDTRSAVLAPSVATDRRSGGAGFVIRDHFGSLVAAGGWGTTGLTVVGAELWAAWAGMSYARQVLGASRLYLEGDSSIVIDWIRGADRYGDGHPLIRETRRLAMEMDEFQAVHIFREANRAADWVASHVARHSGELHWTSTVELPPHLISHWKESKTACHCVNGSCL</sequence>
<dbReference type="Pfam" id="PF00078">
    <property type="entry name" value="RVT_1"/>
    <property type="match status" value="1"/>
</dbReference>
<dbReference type="SUPFAM" id="SSF56672">
    <property type="entry name" value="DNA/RNA polymerases"/>
    <property type="match status" value="1"/>
</dbReference>
<proteinExistence type="predicted"/>
<name>A0A8B8ZMB7_PHODC</name>